<feature type="compositionally biased region" description="Basic and acidic residues" evidence="1">
    <location>
        <begin position="1"/>
        <end position="14"/>
    </location>
</feature>
<evidence type="ECO:0000256" key="1">
    <source>
        <dbReference type="SAM" id="MobiDB-lite"/>
    </source>
</evidence>
<dbReference type="OrthoDB" id="5458331at2"/>
<proteinExistence type="predicted"/>
<protein>
    <submittedName>
        <fullName evidence="2">Uncharacterized protein</fullName>
    </submittedName>
</protein>
<feature type="region of interest" description="Disordered" evidence="1">
    <location>
        <begin position="1"/>
        <end position="22"/>
    </location>
</feature>
<dbReference type="eggNOG" id="ENOG50318Q3">
    <property type="taxonomic scope" value="Bacteria"/>
</dbReference>
<evidence type="ECO:0000313" key="2">
    <source>
        <dbReference type="EMBL" id="EIG53178.1"/>
    </source>
</evidence>
<dbReference type="AlphaFoldDB" id="I2Q072"/>
<dbReference type="STRING" id="596152.DesU5LDRAFT_1493"/>
<gene>
    <name evidence="2" type="ORF">DesU5LDRAFT_1493</name>
</gene>
<accession>I2Q072</accession>
<sequence>MLEWSESHDERDNTVNEAPGVYTDECGNPQFYYRIKPILENDEIKFSTEGADEELLPKNRQAVFGSLGGAKVYCEIDHKEHCRQCAAHQE</sequence>
<organism evidence="2">
    <name type="scientific">Desulfovibrio sp. U5L</name>
    <dbReference type="NCBI Taxonomy" id="596152"/>
    <lineage>
        <taxon>Bacteria</taxon>
        <taxon>Pseudomonadati</taxon>
        <taxon>Thermodesulfobacteriota</taxon>
        <taxon>Desulfovibrionia</taxon>
        <taxon>Desulfovibrionales</taxon>
        <taxon>Desulfovibrionaceae</taxon>
        <taxon>Desulfovibrio</taxon>
    </lineage>
</organism>
<dbReference type="EMBL" id="JH600068">
    <property type="protein sequence ID" value="EIG53178.1"/>
    <property type="molecule type" value="Genomic_DNA"/>
</dbReference>
<dbReference type="HOGENOM" id="CLU_2436052_0_0_7"/>
<name>I2Q072_9BACT</name>
<reference evidence="2" key="1">
    <citation type="submission" date="2011-11" db="EMBL/GenBank/DDBJ databases">
        <title>Improved High-Quality Draft sequence of Desulfovibrio sp. U5L.</title>
        <authorList>
            <consortium name="US DOE Joint Genome Institute"/>
            <person name="Lucas S."/>
            <person name="Han J."/>
            <person name="Lapidus A."/>
            <person name="Cheng J.-F."/>
            <person name="Goodwin L."/>
            <person name="Pitluck S."/>
            <person name="Peters L."/>
            <person name="Ovchinnikova G."/>
            <person name="Held B."/>
            <person name="Detter J.C."/>
            <person name="Han C."/>
            <person name="Tapia R."/>
            <person name="Land M."/>
            <person name="Hauser L."/>
            <person name="Kyrpides N."/>
            <person name="Ivanova N."/>
            <person name="Pagani I."/>
            <person name="Gabster J."/>
            <person name="Walker C."/>
            <person name="Stolyar S."/>
            <person name="Stahl D."/>
            <person name="Arkin A."/>
            <person name="Dehal P."/>
            <person name="Hazen T."/>
            <person name="Woyke T."/>
        </authorList>
    </citation>
    <scope>NUCLEOTIDE SEQUENCE [LARGE SCALE GENOMIC DNA]</scope>
    <source>
        <strain evidence="2">U5L</strain>
    </source>
</reference>